<dbReference type="InterPro" id="IPR023214">
    <property type="entry name" value="HAD_sf"/>
</dbReference>
<keyword evidence="1 2" id="KW-0378">Hydrolase</keyword>
<dbReference type="RefSeq" id="WP_209875566.1">
    <property type="nucleotide sequence ID" value="NZ_JAGGLV010000012.1"/>
</dbReference>
<protein>
    <submittedName>
        <fullName evidence="2">Hydrolase of the HAD superfamily</fullName>
    </submittedName>
</protein>
<reference evidence="2 3" key="1">
    <citation type="submission" date="2021-03" db="EMBL/GenBank/DDBJ databases">
        <title>Genomic Encyclopedia of Type Strains, Phase IV (KMG-IV): sequencing the most valuable type-strain genomes for metagenomic binning, comparative biology and taxonomic classification.</title>
        <authorList>
            <person name="Goeker M."/>
        </authorList>
    </citation>
    <scope>NUCLEOTIDE SEQUENCE [LARGE SCALE GENOMIC DNA]</scope>
    <source>
        <strain evidence="2 3">DSM 101953</strain>
    </source>
</reference>
<comment type="caution">
    <text evidence="2">The sequence shown here is derived from an EMBL/GenBank/DDBJ whole genome shotgun (WGS) entry which is preliminary data.</text>
</comment>
<dbReference type="PANTHER" id="PTHR43316">
    <property type="entry name" value="HYDROLASE, HALOACID DELAHOGENASE-RELATED"/>
    <property type="match status" value="1"/>
</dbReference>
<accession>A0ABS4NTX3</accession>
<dbReference type="EMBL" id="JAGGLV010000012">
    <property type="protein sequence ID" value="MBP2113497.1"/>
    <property type="molecule type" value="Genomic_DNA"/>
</dbReference>
<evidence type="ECO:0000313" key="2">
    <source>
        <dbReference type="EMBL" id="MBP2113497.1"/>
    </source>
</evidence>
<dbReference type="Pfam" id="PF00702">
    <property type="entry name" value="Hydrolase"/>
    <property type="match status" value="1"/>
</dbReference>
<dbReference type="Gene3D" id="1.10.150.750">
    <property type="match status" value="1"/>
</dbReference>
<evidence type="ECO:0000313" key="3">
    <source>
        <dbReference type="Proteomes" id="UP000773462"/>
    </source>
</evidence>
<sequence>MQSFKVISLDMFQTLVNIESRRAEVWRPILQQKFSEARALQLGKQLLSRYYAAACEAREAGTFISSREIYYRGFQSVFQESGLDYDCGQAVDNLVAQHRLSEMYADTEAFLQRICRDYQVCIVSDTDDLMLPEFYWNYPISLFTSQTYQSYKNDTHNRMFTEVIIHYDVEPEQIIHIGDSASDILGAARAGIKSCWLNRNGQPWELEVKPDVTAGTLEEAYALLSPENGMISKQQ</sequence>
<proteinExistence type="predicted"/>
<dbReference type="InterPro" id="IPR051540">
    <property type="entry name" value="S-2-haloacid_dehalogenase"/>
</dbReference>
<gene>
    <name evidence="2" type="ORF">J2Z70_003658</name>
</gene>
<dbReference type="Gene3D" id="3.40.50.1000">
    <property type="entry name" value="HAD superfamily/HAD-like"/>
    <property type="match status" value="1"/>
</dbReference>
<keyword evidence="3" id="KW-1185">Reference proteome</keyword>
<dbReference type="GO" id="GO:0016787">
    <property type="term" value="F:hydrolase activity"/>
    <property type="evidence" value="ECO:0007669"/>
    <property type="project" value="UniProtKB-KW"/>
</dbReference>
<dbReference type="InterPro" id="IPR036412">
    <property type="entry name" value="HAD-like_sf"/>
</dbReference>
<organism evidence="2 3">
    <name type="scientific">Paenibacillus silagei</name>
    <dbReference type="NCBI Taxonomy" id="1670801"/>
    <lineage>
        <taxon>Bacteria</taxon>
        <taxon>Bacillati</taxon>
        <taxon>Bacillota</taxon>
        <taxon>Bacilli</taxon>
        <taxon>Bacillales</taxon>
        <taxon>Paenibacillaceae</taxon>
        <taxon>Paenibacillus</taxon>
    </lineage>
</organism>
<dbReference type="Proteomes" id="UP000773462">
    <property type="component" value="Unassembled WGS sequence"/>
</dbReference>
<dbReference type="PANTHER" id="PTHR43316:SF3">
    <property type="entry name" value="HALOACID DEHALOGENASE, TYPE II (AFU_ORTHOLOGUE AFUA_2G07750)-RELATED"/>
    <property type="match status" value="1"/>
</dbReference>
<name>A0ABS4NTX3_9BACL</name>
<evidence type="ECO:0000256" key="1">
    <source>
        <dbReference type="ARBA" id="ARBA00022801"/>
    </source>
</evidence>
<dbReference type="SUPFAM" id="SSF56784">
    <property type="entry name" value="HAD-like"/>
    <property type="match status" value="1"/>
</dbReference>